<dbReference type="Gene3D" id="3.40.50.1820">
    <property type="entry name" value="alpha/beta hydrolase"/>
    <property type="match status" value="1"/>
</dbReference>
<dbReference type="GO" id="GO:0016787">
    <property type="term" value="F:hydrolase activity"/>
    <property type="evidence" value="ECO:0007669"/>
    <property type="project" value="UniProtKB-ARBA"/>
</dbReference>
<dbReference type="PANTHER" id="PTHR43139">
    <property type="entry name" value="SI:DKEY-122A22.2"/>
    <property type="match status" value="1"/>
</dbReference>
<dbReference type="InterPro" id="IPR029058">
    <property type="entry name" value="AB_hydrolase_fold"/>
</dbReference>
<dbReference type="Proteomes" id="UP001634393">
    <property type="component" value="Unassembled WGS sequence"/>
</dbReference>
<sequence>MVGGGSCLSAVSLCGSYLRRSINSAGIFSQKLEIDSGDTTIHFWGPPAPTSKPKLILLHGFGPQSIWQWHKQIPFFAPKFDVYVPDLLFFGDSYSNSHERSEIFQASSIAKFLEKLGIQKYSVMGTSYGGFVTYRLAAMWPDRVEKVVIASSGVNLRRRDNEGLIKRANVERIDDVMLPNSPARLRVNMGLGVYKPPYIPDFILKDFVDKLFLDNKKEKMELLKGLTLGRDNTIDISPLPQEVLIVWGDQDKIFLLEKATELKELLGEKARLEVIKNTAHTPQLEQPSKFNKILKNFLHDLS</sequence>
<dbReference type="InterPro" id="IPR052370">
    <property type="entry name" value="Meta-cleavage_hydrolase"/>
</dbReference>
<comment type="caution">
    <text evidence="2">The sequence shown here is derived from an EMBL/GenBank/DDBJ whole genome shotgun (WGS) entry which is preliminary data.</text>
</comment>
<dbReference type="PANTHER" id="PTHR43139:SF52">
    <property type="entry name" value="SI:DKEY-122A22.2"/>
    <property type="match status" value="1"/>
</dbReference>
<dbReference type="AlphaFoldDB" id="A0ABD3TQS6"/>
<dbReference type="PRINTS" id="PR00111">
    <property type="entry name" value="ABHYDROLASE"/>
</dbReference>
<evidence type="ECO:0000259" key="1">
    <source>
        <dbReference type="Pfam" id="PF00561"/>
    </source>
</evidence>
<organism evidence="2 3">
    <name type="scientific">Penstemon smallii</name>
    <dbReference type="NCBI Taxonomy" id="265156"/>
    <lineage>
        <taxon>Eukaryota</taxon>
        <taxon>Viridiplantae</taxon>
        <taxon>Streptophyta</taxon>
        <taxon>Embryophyta</taxon>
        <taxon>Tracheophyta</taxon>
        <taxon>Spermatophyta</taxon>
        <taxon>Magnoliopsida</taxon>
        <taxon>eudicotyledons</taxon>
        <taxon>Gunneridae</taxon>
        <taxon>Pentapetalae</taxon>
        <taxon>asterids</taxon>
        <taxon>lamiids</taxon>
        <taxon>Lamiales</taxon>
        <taxon>Plantaginaceae</taxon>
        <taxon>Cheloneae</taxon>
        <taxon>Penstemon</taxon>
    </lineage>
</organism>
<name>A0ABD3TQS6_9LAMI</name>
<accession>A0ABD3TQS6</accession>
<dbReference type="InterPro" id="IPR000073">
    <property type="entry name" value="AB_hydrolase_1"/>
</dbReference>
<dbReference type="SUPFAM" id="SSF53474">
    <property type="entry name" value="alpha/beta-Hydrolases"/>
    <property type="match status" value="1"/>
</dbReference>
<reference evidence="2 3" key="1">
    <citation type="submission" date="2024-12" db="EMBL/GenBank/DDBJ databases">
        <title>The unique morphological basis and parallel evolutionary history of personate flowers in Penstemon.</title>
        <authorList>
            <person name="Depatie T.H."/>
            <person name="Wessinger C.A."/>
        </authorList>
    </citation>
    <scope>NUCLEOTIDE SEQUENCE [LARGE SCALE GENOMIC DNA]</scope>
    <source>
        <strain evidence="2">WTNN_2</strain>
        <tissue evidence="2">Leaf</tissue>
    </source>
</reference>
<evidence type="ECO:0000313" key="2">
    <source>
        <dbReference type="EMBL" id="KAL3838603.1"/>
    </source>
</evidence>
<evidence type="ECO:0000313" key="3">
    <source>
        <dbReference type="Proteomes" id="UP001634393"/>
    </source>
</evidence>
<dbReference type="Pfam" id="PF00561">
    <property type="entry name" value="Abhydrolase_1"/>
    <property type="match status" value="1"/>
</dbReference>
<protein>
    <recommendedName>
        <fullName evidence="1">AB hydrolase-1 domain-containing protein</fullName>
    </recommendedName>
</protein>
<dbReference type="EMBL" id="JBJXBP010000003">
    <property type="protein sequence ID" value="KAL3838603.1"/>
    <property type="molecule type" value="Genomic_DNA"/>
</dbReference>
<keyword evidence="3" id="KW-1185">Reference proteome</keyword>
<feature type="domain" description="AB hydrolase-1" evidence="1">
    <location>
        <begin position="55"/>
        <end position="287"/>
    </location>
</feature>
<proteinExistence type="predicted"/>
<gene>
    <name evidence="2" type="ORF">ACJIZ3_023194</name>
</gene>